<gene>
    <name evidence="1" type="ORF">CEE37_04405</name>
</gene>
<dbReference type="PROSITE" id="PS51257">
    <property type="entry name" value="PROKAR_LIPOPROTEIN"/>
    <property type="match status" value="1"/>
</dbReference>
<proteinExistence type="predicted"/>
<accession>A0A532V3M4</accession>
<evidence type="ECO:0008006" key="3">
    <source>
        <dbReference type="Google" id="ProtNLM"/>
    </source>
</evidence>
<dbReference type="InterPro" id="IPR013783">
    <property type="entry name" value="Ig-like_fold"/>
</dbReference>
<sequence>MSTDTKFVCFFVSLIIMSLLMGCGKSGDGGTPSTNLPPTVTVTSNPGDSIYYNQNADFSWQGNDQDGTITQYYAGLDGNLTATTNTTASYSGFNMGDSYVFSVVAEDNEGAISDSAQWTFHIYSTSPVPTVTIISAPADSIFSNEDAVFIWQGSDPNDDIAGYHTGLDGTWDFITDTTAAYSSFSQGTSHLFQLVAEDDLGFTSDTADWSFDIVTADVITYANGEGVNDADGDGFWTEFAVNWSPRVTNSQQYDIRLIINVQPSYGGVEWTDSTALITRNPGDDDTLTYTLPTFTKDLYDISLSLHGSDGLPIYDIPYGSIMSLTQVGLEQLEGFFAWFDDAWTANEIDTLDPVGYYESFDLWFDVDAVPDRGEVIVTIYERNTSGVELYLDQSYPFEVEGLTNQDAVGFQITAVVAVPDSFDYRLELLSYPEHDLLDQIDYGDDPDLMDIPLCAGSHSPLMKKRVKFVTK</sequence>
<dbReference type="Gene3D" id="2.60.40.10">
    <property type="entry name" value="Immunoglobulins"/>
    <property type="match status" value="1"/>
</dbReference>
<evidence type="ECO:0000313" key="1">
    <source>
        <dbReference type="EMBL" id="TKJ41816.1"/>
    </source>
</evidence>
<dbReference type="AlphaFoldDB" id="A0A532V3M4"/>
<comment type="caution">
    <text evidence="1">The sequence shown here is derived from an EMBL/GenBank/DDBJ whole genome shotgun (WGS) entry which is preliminary data.</text>
</comment>
<reference evidence="1 2" key="1">
    <citation type="submission" date="2017-06" db="EMBL/GenBank/DDBJ databases">
        <title>Novel microbial phyla capable of carbon fixation and sulfur reduction in deep-sea sediments.</title>
        <authorList>
            <person name="Huang J."/>
            <person name="Baker B."/>
            <person name="Wang Y."/>
        </authorList>
    </citation>
    <scope>NUCLEOTIDE SEQUENCE [LARGE SCALE GENOMIC DNA]</scope>
    <source>
        <strain evidence="1">B3_LCP</strain>
    </source>
</reference>
<dbReference type="Proteomes" id="UP000319619">
    <property type="component" value="Unassembled WGS sequence"/>
</dbReference>
<name>A0A532V3M4_UNCL8</name>
<evidence type="ECO:0000313" key="2">
    <source>
        <dbReference type="Proteomes" id="UP000319619"/>
    </source>
</evidence>
<protein>
    <recommendedName>
        <fullName evidence="3">Fibronectin type-III domain-containing protein</fullName>
    </recommendedName>
</protein>
<organism evidence="1 2">
    <name type="scientific">candidate division LCP-89 bacterium B3_LCP</name>
    <dbReference type="NCBI Taxonomy" id="2012998"/>
    <lineage>
        <taxon>Bacteria</taxon>
        <taxon>Pseudomonadati</taxon>
        <taxon>Bacteria division LCP-89</taxon>
    </lineage>
</organism>
<dbReference type="EMBL" id="NJBN01000002">
    <property type="protein sequence ID" value="TKJ41816.1"/>
    <property type="molecule type" value="Genomic_DNA"/>
</dbReference>